<evidence type="ECO:0000313" key="10">
    <source>
        <dbReference type="EMBL" id="HIV03847.1"/>
    </source>
</evidence>
<dbReference type="InterPro" id="IPR036837">
    <property type="entry name" value="Cation_efflux_CTD_sf"/>
</dbReference>
<dbReference type="PANTHER" id="PTHR43840">
    <property type="entry name" value="MITOCHONDRIAL METAL TRANSPORTER 1-RELATED"/>
    <property type="match status" value="1"/>
</dbReference>
<reference evidence="10" key="1">
    <citation type="submission" date="2020-10" db="EMBL/GenBank/DDBJ databases">
        <authorList>
            <person name="Gilroy R."/>
        </authorList>
    </citation>
    <scope>NUCLEOTIDE SEQUENCE</scope>
    <source>
        <strain evidence="10">10669</strain>
    </source>
</reference>
<keyword evidence="6 7" id="KW-0472">Membrane</keyword>
<feature type="domain" description="Cation efflux protein transmembrane" evidence="8">
    <location>
        <begin position="22"/>
        <end position="216"/>
    </location>
</feature>
<dbReference type="Pfam" id="PF16916">
    <property type="entry name" value="ZT_dimer"/>
    <property type="match status" value="1"/>
</dbReference>
<dbReference type="InterPro" id="IPR027469">
    <property type="entry name" value="Cation_efflux_TMD_sf"/>
</dbReference>
<evidence type="ECO:0000313" key="11">
    <source>
        <dbReference type="Proteomes" id="UP000886812"/>
    </source>
</evidence>
<comment type="similarity">
    <text evidence="2">Belongs to the cation diffusion facilitator (CDF) transporter (TC 2.A.4) family.</text>
</comment>
<dbReference type="GO" id="GO:0008324">
    <property type="term" value="F:monoatomic cation transmembrane transporter activity"/>
    <property type="evidence" value="ECO:0007669"/>
    <property type="project" value="InterPro"/>
</dbReference>
<dbReference type="InterPro" id="IPR027470">
    <property type="entry name" value="Cation_efflux_CTD"/>
</dbReference>
<evidence type="ECO:0000256" key="3">
    <source>
        <dbReference type="ARBA" id="ARBA00022448"/>
    </source>
</evidence>
<feature type="transmembrane region" description="Helical" evidence="7">
    <location>
        <begin position="187"/>
        <end position="208"/>
    </location>
</feature>
<organism evidence="10 11">
    <name type="scientific">Candidatus Spyradosoma merdigallinarum</name>
    <dbReference type="NCBI Taxonomy" id="2840950"/>
    <lineage>
        <taxon>Bacteria</taxon>
        <taxon>Pseudomonadati</taxon>
        <taxon>Verrucomicrobiota</taxon>
        <taxon>Opitutia</taxon>
        <taxon>Opitutia incertae sedis</taxon>
        <taxon>Candidatus Spyradosoma</taxon>
    </lineage>
</organism>
<evidence type="ECO:0000256" key="2">
    <source>
        <dbReference type="ARBA" id="ARBA00008114"/>
    </source>
</evidence>
<feature type="transmembrane region" description="Helical" evidence="7">
    <location>
        <begin position="21"/>
        <end position="44"/>
    </location>
</feature>
<dbReference type="PANTHER" id="PTHR43840:SF15">
    <property type="entry name" value="MITOCHONDRIAL METAL TRANSPORTER 1-RELATED"/>
    <property type="match status" value="1"/>
</dbReference>
<evidence type="ECO:0000256" key="6">
    <source>
        <dbReference type="ARBA" id="ARBA00023136"/>
    </source>
</evidence>
<dbReference type="NCBIfam" id="TIGR01297">
    <property type="entry name" value="CDF"/>
    <property type="match status" value="1"/>
</dbReference>
<evidence type="ECO:0000259" key="9">
    <source>
        <dbReference type="Pfam" id="PF16916"/>
    </source>
</evidence>
<dbReference type="Gene3D" id="3.30.70.1350">
    <property type="entry name" value="Cation efflux protein, cytoplasmic domain"/>
    <property type="match status" value="1"/>
</dbReference>
<protein>
    <submittedName>
        <fullName evidence="10">Cation transporter</fullName>
    </submittedName>
</protein>
<accession>A0A9D1NJV1</accession>
<sequence>MNSEQEQTARSNMRWAKSEGHIAIWGNIALAAFKFFVGSVTGSIAIVADAWHTLSDSLSSIVLIIGLKISEKPADEEHPFGHGRAELIASVVIGMMLAAVGFEFVRGGIEKILDGETAKFGALGCSAMIATVVVKEAMAQYAFRLARKTGMTSLRADGYHHRSDALSSVIILAGMLVSYIFGEKVWWMDGALGALVGLMLLRLAWVVLRDAGNKLLGEAVPEETKKAILEIAQRVSGKSDLSLHHFHLHDYGAHREITFHIRLAPETPLIEAHRCGTEIERAVERELGIETTIHIEPQKSADSGAGVPARKS</sequence>
<name>A0A9D1NJV1_9BACT</name>
<dbReference type="InterPro" id="IPR050291">
    <property type="entry name" value="CDF_Transporter"/>
</dbReference>
<dbReference type="Gene3D" id="1.20.1510.10">
    <property type="entry name" value="Cation efflux protein transmembrane domain"/>
    <property type="match status" value="1"/>
</dbReference>
<evidence type="ECO:0000256" key="5">
    <source>
        <dbReference type="ARBA" id="ARBA00022989"/>
    </source>
</evidence>
<dbReference type="SUPFAM" id="SSF160240">
    <property type="entry name" value="Cation efflux protein cytoplasmic domain-like"/>
    <property type="match status" value="1"/>
</dbReference>
<keyword evidence="4 7" id="KW-0812">Transmembrane</keyword>
<keyword evidence="5 7" id="KW-1133">Transmembrane helix</keyword>
<reference evidence="10" key="2">
    <citation type="journal article" date="2021" name="PeerJ">
        <title>Extensive microbial diversity within the chicken gut microbiome revealed by metagenomics and culture.</title>
        <authorList>
            <person name="Gilroy R."/>
            <person name="Ravi A."/>
            <person name="Getino M."/>
            <person name="Pursley I."/>
            <person name="Horton D.L."/>
            <person name="Alikhan N.F."/>
            <person name="Baker D."/>
            <person name="Gharbi K."/>
            <person name="Hall N."/>
            <person name="Watson M."/>
            <person name="Adriaenssens E.M."/>
            <person name="Foster-Nyarko E."/>
            <person name="Jarju S."/>
            <person name="Secka A."/>
            <person name="Antonio M."/>
            <person name="Oren A."/>
            <person name="Chaudhuri R.R."/>
            <person name="La Ragione R."/>
            <person name="Hildebrand F."/>
            <person name="Pallen M.J."/>
        </authorList>
    </citation>
    <scope>NUCLEOTIDE SEQUENCE</scope>
    <source>
        <strain evidence="10">10669</strain>
    </source>
</reference>
<feature type="transmembrane region" description="Helical" evidence="7">
    <location>
        <begin position="164"/>
        <end position="181"/>
    </location>
</feature>
<dbReference type="Pfam" id="PF01545">
    <property type="entry name" value="Cation_efflux"/>
    <property type="match status" value="1"/>
</dbReference>
<dbReference type="AlphaFoldDB" id="A0A9D1NJV1"/>
<dbReference type="Proteomes" id="UP000886812">
    <property type="component" value="Unassembled WGS sequence"/>
</dbReference>
<comment type="caution">
    <text evidence="10">The sequence shown here is derived from an EMBL/GenBank/DDBJ whole genome shotgun (WGS) entry which is preliminary data.</text>
</comment>
<evidence type="ECO:0000256" key="1">
    <source>
        <dbReference type="ARBA" id="ARBA00004141"/>
    </source>
</evidence>
<dbReference type="FunFam" id="1.20.1510.10:FF:000006">
    <property type="entry name" value="Divalent cation efflux transporter"/>
    <property type="match status" value="1"/>
</dbReference>
<gene>
    <name evidence="10" type="ORF">IAC75_01700</name>
</gene>
<dbReference type="SUPFAM" id="SSF161111">
    <property type="entry name" value="Cation efflux protein transmembrane domain-like"/>
    <property type="match status" value="1"/>
</dbReference>
<keyword evidence="3" id="KW-0813">Transport</keyword>
<feature type="domain" description="Cation efflux protein cytoplasmic" evidence="9">
    <location>
        <begin position="221"/>
        <end position="297"/>
    </location>
</feature>
<dbReference type="InterPro" id="IPR002524">
    <property type="entry name" value="Cation_efflux"/>
</dbReference>
<comment type="subcellular location">
    <subcellularLocation>
        <location evidence="1">Membrane</location>
        <topology evidence="1">Multi-pass membrane protein</topology>
    </subcellularLocation>
</comment>
<dbReference type="GO" id="GO:0016020">
    <property type="term" value="C:membrane"/>
    <property type="evidence" value="ECO:0007669"/>
    <property type="project" value="UniProtKB-SubCell"/>
</dbReference>
<feature type="transmembrane region" description="Helical" evidence="7">
    <location>
        <begin position="87"/>
        <end position="109"/>
    </location>
</feature>
<proteinExistence type="inferred from homology"/>
<dbReference type="InterPro" id="IPR058533">
    <property type="entry name" value="Cation_efflux_TM"/>
</dbReference>
<dbReference type="EMBL" id="DVOG01000046">
    <property type="protein sequence ID" value="HIV03847.1"/>
    <property type="molecule type" value="Genomic_DNA"/>
</dbReference>
<evidence type="ECO:0000259" key="8">
    <source>
        <dbReference type="Pfam" id="PF01545"/>
    </source>
</evidence>
<evidence type="ECO:0000256" key="4">
    <source>
        <dbReference type="ARBA" id="ARBA00022692"/>
    </source>
</evidence>
<evidence type="ECO:0000256" key="7">
    <source>
        <dbReference type="SAM" id="Phobius"/>
    </source>
</evidence>